<dbReference type="GO" id="GO:0034058">
    <property type="term" value="P:endosomal vesicle fusion"/>
    <property type="evidence" value="ECO:0007669"/>
    <property type="project" value="TreeGrafter"/>
</dbReference>
<accession>A0A316VZT6</accession>
<dbReference type="GO" id="GO:0030897">
    <property type="term" value="C:HOPS complex"/>
    <property type="evidence" value="ECO:0007669"/>
    <property type="project" value="TreeGrafter"/>
</dbReference>
<sequence>MSPEQEHDLLQDAESSIAHQSSTSTSTSTSTSPIVASSHDQQMSATSAQYLMNQTANLVNRHRIVSVYADQASGVVKPSGSGMARANNSLRSASASHAREQVQVDAQDGPLTSAQVVSSQPAADTEDARQAAVTLEEEEEGEGKDDERVDGVEMEVPAVNDDVRGEQEADVGESEADGAPTGAPLSELIQAVEESAETERSGADGATQGAERAQKAQELAAQQIEPGQEEACASAEISGMPGDSAPQADDEAEYDSDEEEPCLKYSRMKNGYSETLRKDSASSLAASDRLVVLGTHAGYTHIMDEQGNRIKTFRSHSASVLDTQIDESSEFIASAGMDGIVCIRSLSSPELYTFDFKRPMRTLALEPDFGKRSSRAVVCGGLAGNLIMKEKSWFGHKDTILHSGEGPIWKVRWRGSLIAWANDKGVRLYDCSLRQRISFIAPPTASPRGDLFPCSLFWQDASTLLVAWADQIKIAKVRRRQGQASSTGKAEESVSSAALKQLASTSSGPATSVEITAILQLDCLISSIAPHGSDFLVLAYLSEDPSEDGAELEANEDTESRLRRAQRRRAGMKPELRMITTSGEELSSDVLSLQNVSRFGCLDYLLIPSADAILAGENAIQQRGAASELEAEGIYYYVLSPKDVILARNRDERDAVEWLLERKRYREALARLDDMSRDGAAAAGFDRRQIGHRYLYWLVDVKNDYATAAQLAASFLGDTDNEADVKEWEDFVFLFVERSKLSTIIPHVPLEKPQLSALVYDVILAHFLRTDVERLLVTISAWPAHIYTYTAVVMAIEDRLKRAIAGYTDQTKGDHATLMECLVQLFLLHRQPARALPYFLRLRKPGVFALIRDNNLFTAVQDQALLLVQFDQQLVDAEQESEKLPSGQDAKLLSKLQHHASLKQEASAVASGAPPSTSSSRHGAAISLLVDHTHSIPVYRVSTQLRAEPRYLYMYLDALFDQDPQMVVEYSDELVSLYAEYDADKLMPFLRAMSSYYSFEKSYDVCSRHDYVPEMVFLLGRVGDNKKALNLIISRLGDVERAIEFAKEQNDDELWEDVLEYSETRPAFIRGLLENVGAEIDPIRLIRRIKNGLEVPGLKPALIKILSDFNLQVSLLEGSAAVLERDRQAFAQELNAGQTQPRFFEGTMSACAACGKQLLRIPEEPSERSGALPVILFLCRHAYHLQCLAAENRLPQRRSSAKEQTDLPPISATQAFLKTSVTNLNSTSGKAAMKRAERGEGGLLEQVEKRSQGVRSYAAKLRVVLRDGCPICQAEAQRYTFAS</sequence>
<feature type="region of interest" description="Disordered" evidence="4">
    <location>
        <begin position="74"/>
        <end position="260"/>
    </location>
</feature>
<dbReference type="SUPFAM" id="SSF48371">
    <property type="entry name" value="ARM repeat"/>
    <property type="match status" value="1"/>
</dbReference>
<dbReference type="Gene3D" id="1.25.40.10">
    <property type="entry name" value="Tetratricopeptide repeat domain"/>
    <property type="match status" value="1"/>
</dbReference>
<dbReference type="SMART" id="SM00320">
    <property type="entry name" value="WD40"/>
    <property type="match status" value="2"/>
</dbReference>
<keyword evidence="2" id="KW-0653">Protein transport</keyword>
<feature type="compositionally biased region" description="Basic and acidic residues" evidence="4">
    <location>
        <begin position="1"/>
        <end position="10"/>
    </location>
</feature>
<keyword evidence="7" id="KW-1185">Reference proteome</keyword>
<dbReference type="RefSeq" id="XP_025370200.1">
    <property type="nucleotide sequence ID" value="XM_025513734.1"/>
</dbReference>
<dbReference type="EMBL" id="KZ819373">
    <property type="protein sequence ID" value="PWN43040.1"/>
    <property type="molecule type" value="Genomic_DNA"/>
</dbReference>
<keyword evidence="1" id="KW-0813">Transport</keyword>
<dbReference type="SMART" id="SM00299">
    <property type="entry name" value="CLH"/>
    <property type="match status" value="1"/>
</dbReference>
<evidence type="ECO:0000313" key="7">
    <source>
        <dbReference type="Proteomes" id="UP000245783"/>
    </source>
</evidence>
<dbReference type="InterPro" id="IPR001680">
    <property type="entry name" value="WD40_rpt"/>
</dbReference>
<dbReference type="InterPro" id="IPR057780">
    <property type="entry name" value="Beta-prop_Vps41"/>
</dbReference>
<dbReference type="Proteomes" id="UP000245783">
    <property type="component" value="Unassembled WGS sequence"/>
</dbReference>
<dbReference type="GO" id="GO:0016236">
    <property type="term" value="P:macroautophagy"/>
    <property type="evidence" value="ECO:0007669"/>
    <property type="project" value="TreeGrafter"/>
</dbReference>
<dbReference type="FunCoup" id="A0A316VZT6">
    <property type="interactions" value="255"/>
</dbReference>
<dbReference type="OrthoDB" id="244107at2759"/>
<feature type="compositionally biased region" description="Acidic residues" evidence="4">
    <location>
        <begin position="135"/>
        <end position="144"/>
    </location>
</feature>
<feature type="compositionally biased region" description="Polar residues" evidence="4">
    <location>
        <begin position="33"/>
        <end position="44"/>
    </location>
</feature>
<evidence type="ECO:0000256" key="2">
    <source>
        <dbReference type="ARBA" id="ARBA00022927"/>
    </source>
</evidence>
<gene>
    <name evidence="6" type="ORF">IE81DRAFT_322745</name>
</gene>
<organism evidence="6 7">
    <name type="scientific">Ceraceosorus guamensis</name>
    <dbReference type="NCBI Taxonomy" id="1522189"/>
    <lineage>
        <taxon>Eukaryota</taxon>
        <taxon>Fungi</taxon>
        <taxon>Dikarya</taxon>
        <taxon>Basidiomycota</taxon>
        <taxon>Ustilaginomycotina</taxon>
        <taxon>Exobasidiomycetes</taxon>
        <taxon>Ceraceosorales</taxon>
        <taxon>Ceraceosoraceae</taxon>
        <taxon>Ceraceosorus</taxon>
    </lineage>
</organism>
<dbReference type="GO" id="GO:0006623">
    <property type="term" value="P:protein targeting to vacuole"/>
    <property type="evidence" value="ECO:0007669"/>
    <property type="project" value="InterPro"/>
</dbReference>
<dbReference type="Pfam" id="PF23556">
    <property type="entry name" value="TPR_Vps41"/>
    <property type="match status" value="1"/>
</dbReference>
<proteinExistence type="predicted"/>
<dbReference type="InterPro" id="IPR036322">
    <property type="entry name" value="WD40_repeat_dom_sf"/>
</dbReference>
<dbReference type="InParanoid" id="A0A316VZT6"/>
<dbReference type="STRING" id="1522189.A0A316VZT6"/>
<dbReference type="InterPro" id="IPR000547">
    <property type="entry name" value="Clathrin_H-chain/VPS_repeat"/>
</dbReference>
<dbReference type="InterPro" id="IPR016024">
    <property type="entry name" value="ARM-type_fold"/>
</dbReference>
<feature type="region of interest" description="Disordered" evidence="4">
    <location>
        <begin position="1"/>
        <end position="44"/>
    </location>
</feature>
<dbReference type="SUPFAM" id="SSF50978">
    <property type="entry name" value="WD40 repeat-like"/>
    <property type="match status" value="1"/>
</dbReference>
<evidence type="ECO:0000256" key="1">
    <source>
        <dbReference type="ARBA" id="ARBA00022448"/>
    </source>
</evidence>
<dbReference type="Pfam" id="PF23411">
    <property type="entry name" value="Beta-prop_Vps41"/>
    <property type="match status" value="1"/>
</dbReference>
<dbReference type="FunFam" id="1.25.40.10:FF:000350">
    <property type="entry name" value="Vacuolar protein sorting-associated protein 41 homolog"/>
    <property type="match status" value="1"/>
</dbReference>
<feature type="repeat" description="CHCR" evidence="3">
    <location>
        <begin position="926"/>
        <end position="1071"/>
    </location>
</feature>
<dbReference type="InterPro" id="IPR011990">
    <property type="entry name" value="TPR-like_helical_dom_sf"/>
</dbReference>
<evidence type="ECO:0000259" key="5">
    <source>
        <dbReference type="Pfam" id="PF23411"/>
    </source>
</evidence>
<evidence type="ECO:0000256" key="3">
    <source>
        <dbReference type="PROSITE-ProRule" id="PRU01006"/>
    </source>
</evidence>
<evidence type="ECO:0000313" key="6">
    <source>
        <dbReference type="EMBL" id="PWN43040.1"/>
    </source>
</evidence>
<dbReference type="InterPro" id="IPR045111">
    <property type="entry name" value="Vps41/Vps8"/>
</dbReference>
<name>A0A316VZT6_9BASI</name>
<dbReference type="PROSITE" id="PS50236">
    <property type="entry name" value="CHCR"/>
    <property type="match status" value="1"/>
</dbReference>
<evidence type="ECO:0000256" key="4">
    <source>
        <dbReference type="SAM" id="MobiDB-lite"/>
    </source>
</evidence>
<feature type="compositionally biased region" description="Polar residues" evidence="4">
    <location>
        <begin position="110"/>
        <end position="122"/>
    </location>
</feature>
<feature type="domain" description="Vps41 beta-propeller" evidence="5">
    <location>
        <begin position="263"/>
        <end position="648"/>
    </location>
</feature>
<dbReference type="Gene3D" id="2.130.10.10">
    <property type="entry name" value="YVTN repeat-like/Quinoprotein amine dehydrogenase"/>
    <property type="match status" value="1"/>
</dbReference>
<reference evidence="6 7" key="1">
    <citation type="journal article" date="2018" name="Mol. Biol. Evol.">
        <title>Broad Genomic Sampling Reveals a Smut Pathogenic Ancestry of the Fungal Clade Ustilaginomycotina.</title>
        <authorList>
            <person name="Kijpornyongpan T."/>
            <person name="Mondo S.J."/>
            <person name="Barry K."/>
            <person name="Sandor L."/>
            <person name="Lee J."/>
            <person name="Lipzen A."/>
            <person name="Pangilinan J."/>
            <person name="LaButti K."/>
            <person name="Hainaut M."/>
            <person name="Henrissat B."/>
            <person name="Grigoriev I.V."/>
            <person name="Spatafora J.W."/>
            <person name="Aime M.C."/>
        </authorList>
    </citation>
    <scope>NUCLEOTIDE SEQUENCE [LARGE SCALE GENOMIC DNA]</scope>
    <source>
        <strain evidence="6 7">MCA 4658</strain>
    </source>
</reference>
<dbReference type="GO" id="GO:0009267">
    <property type="term" value="P:cellular response to starvation"/>
    <property type="evidence" value="ECO:0007669"/>
    <property type="project" value="TreeGrafter"/>
</dbReference>
<dbReference type="GeneID" id="37035604"/>
<feature type="compositionally biased region" description="Low complexity" evidence="4">
    <location>
        <begin position="21"/>
        <end position="32"/>
    </location>
</feature>
<dbReference type="PANTHER" id="PTHR12616">
    <property type="entry name" value="VACUOLAR PROTEIN SORTING VPS41"/>
    <property type="match status" value="1"/>
</dbReference>
<dbReference type="GO" id="GO:0005770">
    <property type="term" value="C:late endosome"/>
    <property type="evidence" value="ECO:0007669"/>
    <property type="project" value="TreeGrafter"/>
</dbReference>
<feature type="compositionally biased region" description="Acidic residues" evidence="4">
    <location>
        <begin position="248"/>
        <end position="260"/>
    </location>
</feature>
<dbReference type="InterPro" id="IPR015943">
    <property type="entry name" value="WD40/YVTN_repeat-like_dom_sf"/>
</dbReference>
<feature type="compositionally biased region" description="Low complexity" evidence="4">
    <location>
        <begin position="84"/>
        <end position="96"/>
    </location>
</feature>
<dbReference type="PANTHER" id="PTHR12616:SF1">
    <property type="entry name" value="VACUOLAR PROTEIN SORTING-ASSOCIATED PROTEIN 41 HOMOLOG"/>
    <property type="match status" value="1"/>
</dbReference>
<protein>
    <recommendedName>
        <fullName evidence="5">Vps41 beta-propeller domain-containing protein</fullName>
    </recommendedName>
</protein>